<organism evidence="9 10">
    <name type="scientific">Lolium multiflorum</name>
    <name type="common">Italian ryegrass</name>
    <name type="synonym">Lolium perenne subsp. multiflorum</name>
    <dbReference type="NCBI Taxonomy" id="4521"/>
    <lineage>
        <taxon>Eukaryota</taxon>
        <taxon>Viridiplantae</taxon>
        <taxon>Streptophyta</taxon>
        <taxon>Embryophyta</taxon>
        <taxon>Tracheophyta</taxon>
        <taxon>Spermatophyta</taxon>
        <taxon>Magnoliopsida</taxon>
        <taxon>Liliopsida</taxon>
        <taxon>Poales</taxon>
        <taxon>Poaceae</taxon>
        <taxon>BOP clade</taxon>
        <taxon>Pooideae</taxon>
        <taxon>Poodae</taxon>
        <taxon>Poeae</taxon>
        <taxon>Poeae Chloroplast Group 2 (Poeae type)</taxon>
        <taxon>Loliodinae</taxon>
        <taxon>Loliinae</taxon>
        <taxon>Lolium</taxon>
    </lineage>
</organism>
<evidence type="ECO:0000259" key="7">
    <source>
        <dbReference type="Pfam" id="PF00931"/>
    </source>
</evidence>
<evidence type="ECO:0000256" key="3">
    <source>
        <dbReference type="ARBA" id="ARBA00022737"/>
    </source>
</evidence>
<evidence type="ECO:0000256" key="6">
    <source>
        <dbReference type="SAM" id="Coils"/>
    </source>
</evidence>
<keyword evidence="4" id="KW-0547">Nucleotide-binding</keyword>
<dbReference type="InterPro" id="IPR041118">
    <property type="entry name" value="Rx_N"/>
</dbReference>
<evidence type="ECO:0000256" key="5">
    <source>
        <dbReference type="ARBA" id="ARBA00022821"/>
    </source>
</evidence>
<dbReference type="AlphaFoldDB" id="A0AAD8QL22"/>
<reference evidence="9" key="1">
    <citation type="submission" date="2023-07" db="EMBL/GenBank/DDBJ databases">
        <title>A chromosome-level genome assembly of Lolium multiflorum.</title>
        <authorList>
            <person name="Chen Y."/>
            <person name="Copetti D."/>
            <person name="Kolliker R."/>
            <person name="Studer B."/>
        </authorList>
    </citation>
    <scope>NUCLEOTIDE SEQUENCE</scope>
    <source>
        <strain evidence="9">02402/16</strain>
        <tissue evidence="9">Leaf</tissue>
    </source>
</reference>
<evidence type="ECO:0000256" key="2">
    <source>
        <dbReference type="ARBA" id="ARBA00022614"/>
    </source>
</evidence>
<dbReference type="Gene3D" id="1.20.5.4130">
    <property type="match status" value="1"/>
</dbReference>
<evidence type="ECO:0000313" key="10">
    <source>
        <dbReference type="Proteomes" id="UP001231189"/>
    </source>
</evidence>
<dbReference type="PANTHER" id="PTHR19338">
    <property type="entry name" value="TRANSLOCASE OF INNER MITOCHONDRIAL MEMBRANE 13 HOMOLOG"/>
    <property type="match status" value="1"/>
</dbReference>
<keyword evidence="2" id="KW-0433">Leucine-rich repeat</keyword>
<dbReference type="Proteomes" id="UP001231189">
    <property type="component" value="Unassembled WGS sequence"/>
</dbReference>
<dbReference type="InterPro" id="IPR002182">
    <property type="entry name" value="NB-ARC"/>
</dbReference>
<feature type="domain" description="Disease resistance N-terminal" evidence="8">
    <location>
        <begin position="8"/>
        <end position="92"/>
    </location>
</feature>
<evidence type="ECO:0000259" key="8">
    <source>
        <dbReference type="Pfam" id="PF18052"/>
    </source>
</evidence>
<sequence>MGAVAEAAMGSVIRKLGDLLIGEHKLFNEAKYSIRFLKAELESIHGFLKKMSDMGEEPDEQTKCWVDEVRELSYDIEDNIYDFLLHSEHESNNIPQHGFRGFIDKCINLLRKVSSIFLLGHHHETIKELQGLKRRVVEASERRTRYKLDEAIWKSNTAIDLRLLALYAETAGLVGIEGPREELIQLIMDEKSVSAGQLKVLSIVGFGGLGKTTLVIQVYRQLQTQFEFQAFISVSQKPNIRKILRRILSQVGYVARVDTHMEIWDEDELIRTLQEYLMNKRYFIVIDDIWDEITWNIIRCALPETMKGAMSKLQRLEINVNAHGWEQHGAPPAGIGKLPCLKEVAVRIGCCYANVSDTRAARSALQNAIDMHAGGPIANIKCENMCFGFEDFGWKNIKVTKDYKFST</sequence>
<keyword evidence="3" id="KW-0677">Repeat</keyword>
<evidence type="ECO:0000256" key="4">
    <source>
        <dbReference type="ARBA" id="ARBA00022741"/>
    </source>
</evidence>
<dbReference type="SUPFAM" id="SSF52540">
    <property type="entry name" value="P-loop containing nucleoside triphosphate hydrolases"/>
    <property type="match status" value="1"/>
</dbReference>
<comment type="caution">
    <text evidence="9">The sequence shown here is derived from an EMBL/GenBank/DDBJ whole genome shotgun (WGS) entry which is preliminary data.</text>
</comment>
<feature type="coiled-coil region" evidence="6">
    <location>
        <begin position="122"/>
        <end position="149"/>
    </location>
</feature>
<keyword evidence="6" id="KW-0175">Coiled coil</keyword>
<dbReference type="Pfam" id="PF00931">
    <property type="entry name" value="NB-ARC"/>
    <property type="match status" value="1"/>
</dbReference>
<evidence type="ECO:0000313" key="9">
    <source>
        <dbReference type="EMBL" id="KAK1604121.1"/>
    </source>
</evidence>
<evidence type="ECO:0000256" key="1">
    <source>
        <dbReference type="ARBA" id="ARBA00008894"/>
    </source>
</evidence>
<dbReference type="GO" id="GO:0043531">
    <property type="term" value="F:ADP binding"/>
    <property type="evidence" value="ECO:0007669"/>
    <property type="project" value="InterPro"/>
</dbReference>
<keyword evidence="5" id="KW-0611">Plant defense</keyword>
<dbReference type="PRINTS" id="PR00364">
    <property type="entry name" value="DISEASERSIST"/>
</dbReference>
<keyword evidence="10" id="KW-1185">Reference proteome</keyword>
<dbReference type="InterPro" id="IPR038005">
    <property type="entry name" value="RX-like_CC"/>
</dbReference>
<dbReference type="CDD" id="cd14798">
    <property type="entry name" value="RX-CC_like"/>
    <property type="match status" value="1"/>
</dbReference>
<comment type="similarity">
    <text evidence="1">Belongs to the disease resistance NB-LRR family.</text>
</comment>
<dbReference type="Gene3D" id="3.40.50.300">
    <property type="entry name" value="P-loop containing nucleotide triphosphate hydrolases"/>
    <property type="match status" value="1"/>
</dbReference>
<accession>A0AAD8QL22</accession>
<dbReference type="EMBL" id="JAUUTY010000007">
    <property type="protein sequence ID" value="KAK1604121.1"/>
    <property type="molecule type" value="Genomic_DNA"/>
</dbReference>
<dbReference type="Pfam" id="PF18052">
    <property type="entry name" value="Rx_N"/>
    <property type="match status" value="1"/>
</dbReference>
<feature type="domain" description="NB-ARC" evidence="7">
    <location>
        <begin position="195"/>
        <end position="307"/>
    </location>
</feature>
<dbReference type="InterPro" id="IPR027417">
    <property type="entry name" value="P-loop_NTPase"/>
</dbReference>
<proteinExistence type="inferred from homology"/>
<protein>
    <submittedName>
        <fullName evidence="9">Uncharacterized protein</fullName>
    </submittedName>
</protein>
<name>A0AAD8QL22_LOLMU</name>
<gene>
    <name evidence="9" type="ORF">QYE76_027794</name>
</gene>
<dbReference type="GO" id="GO:0006952">
    <property type="term" value="P:defense response"/>
    <property type="evidence" value="ECO:0007669"/>
    <property type="project" value="UniProtKB-KW"/>
</dbReference>
<dbReference type="PANTHER" id="PTHR19338:SF52">
    <property type="entry name" value="RX N-TERMINAL DOMAIN-CONTAINING PROTEIN"/>
    <property type="match status" value="1"/>
</dbReference>